<evidence type="ECO:0000313" key="2">
    <source>
        <dbReference type="Proteomes" id="UP000297706"/>
    </source>
</evidence>
<dbReference type="SMART" id="SM01322">
    <property type="entry name" value="YaeQ"/>
    <property type="match status" value="1"/>
</dbReference>
<dbReference type="InterPro" id="IPR011335">
    <property type="entry name" value="Restrct_endonuc-II-like"/>
</dbReference>
<dbReference type="OrthoDB" id="5293309at2"/>
<reference evidence="1 2" key="1">
    <citation type="submission" date="2018-02" db="EMBL/GenBank/DDBJ databases">
        <title>A novel lanthanide dependent methylotroph, Methylotenera sp. La3113.</title>
        <authorList>
            <person name="Lv H."/>
            <person name="Tani A."/>
        </authorList>
    </citation>
    <scope>NUCLEOTIDE SEQUENCE [LARGE SCALE GENOMIC DNA]</scope>
    <source>
        <strain evidence="1 2">La3113</strain>
    </source>
</reference>
<accession>A0A4Y9VT28</accession>
<dbReference type="RefSeq" id="WP_135276588.1">
    <property type="nucleotide sequence ID" value="NZ_PQVH01000005.1"/>
</dbReference>
<dbReference type="Pfam" id="PF07152">
    <property type="entry name" value="YaeQ"/>
    <property type="match status" value="1"/>
</dbReference>
<protein>
    <recommendedName>
        <fullName evidence="3">YaeQ family protein</fullName>
    </recommendedName>
</protein>
<dbReference type="PANTHER" id="PTHR38784:SF1">
    <property type="entry name" value="SUCROSE PHOSPHORYLASE"/>
    <property type="match status" value="1"/>
</dbReference>
<dbReference type="PANTHER" id="PTHR38784">
    <property type="entry name" value="SUCROSE PHOSPHORYLASE"/>
    <property type="match status" value="1"/>
</dbReference>
<dbReference type="CDD" id="cd22368">
    <property type="entry name" value="YaeQ-like"/>
    <property type="match status" value="1"/>
</dbReference>
<proteinExistence type="predicted"/>
<evidence type="ECO:0008006" key="3">
    <source>
        <dbReference type="Google" id="ProtNLM"/>
    </source>
</evidence>
<dbReference type="InterPro" id="IPR038590">
    <property type="entry name" value="YaeQ_sf"/>
</dbReference>
<dbReference type="InterPro" id="IPR009822">
    <property type="entry name" value="YaeQ"/>
</dbReference>
<organism evidence="1 2">
    <name type="scientific">Methylotenera oryzisoli</name>
    <dbReference type="NCBI Taxonomy" id="2080758"/>
    <lineage>
        <taxon>Bacteria</taxon>
        <taxon>Pseudomonadati</taxon>
        <taxon>Pseudomonadota</taxon>
        <taxon>Betaproteobacteria</taxon>
        <taxon>Nitrosomonadales</taxon>
        <taxon>Methylophilaceae</taxon>
        <taxon>Methylotenera</taxon>
    </lineage>
</organism>
<evidence type="ECO:0000313" key="1">
    <source>
        <dbReference type="EMBL" id="TFW72551.1"/>
    </source>
</evidence>
<keyword evidence="2" id="KW-1185">Reference proteome</keyword>
<dbReference type="PIRSF" id="PIRSF011484">
    <property type="entry name" value="YaeQ"/>
    <property type="match status" value="1"/>
</dbReference>
<dbReference type="EMBL" id="PQVH01000005">
    <property type="protein sequence ID" value="TFW72551.1"/>
    <property type="molecule type" value="Genomic_DNA"/>
</dbReference>
<gene>
    <name evidence="1" type="ORF">C3Y98_02790</name>
</gene>
<dbReference type="Proteomes" id="UP000297706">
    <property type="component" value="Unassembled WGS sequence"/>
</dbReference>
<dbReference type="Gene3D" id="3.10.640.10">
    <property type="entry name" value="Restriction endonuclease-like alpha-beta roll domain"/>
    <property type="match status" value="1"/>
</dbReference>
<dbReference type="AlphaFoldDB" id="A0A4Y9VT28"/>
<dbReference type="SUPFAM" id="SSF52980">
    <property type="entry name" value="Restriction endonuclease-like"/>
    <property type="match status" value="1"/>
</dbReference>
<comment type="caution">
    <text evidence="1">The sequence shown here is derived from an EMBL/GenBank/DDBJ whole genome shotgun (WGS) entry which is preliminary data.</text>
</comment>
<name>A0A4Y9VT28_9PROT</name>
<sequence>MAIKSTIYKIDLQVSDMDRNYYQQHNLTIAKHPSETDERVMVRLIGFAMYANEALIFGKGLSDDEEPDLWQKDLTGAIELWMDVGLPTEKDIRKAAGRAKQVVVVLYGGRVADMWWTANSKALLKINNLTVINLPETKELANIAERGFNISCTIQDGQIMVGHDGGTLDISPVILKEPSTY</sequence>